<feature type="compositionally biased region" description="Low complexity" evidence="4">
    <location>
        <begin position="1161"/>
        <end position="1178"/>
    </location>
</feature>
<dbReference type="FunFam" id="3.40.50.150:FF:000195">
    <property type="entry name" value="Methyltransferase domain containing protein"/>
    <property type="match status" value="1"/>
</dbReference>
<evidence type="ECO:0000256" key="3">
    <source>
        <dbReference type="SAM" id="Coils"/>
    </source>
</evidence>
<feature type="compositionally biased region" description="Polar residues" evidence="4">
    <location>
        <begin position="538"/>
        <end position="555"/>
    </location>
</feature>
<keyword evidence="2" id="KW-0808">Transferase</keyword>
<keyword evidence="1" id="KW-0489">Methyltransferase</keyword>
<dbReference type="GO" id="GO:0106335">
    <property type="term" value="F:tRNA (5-carboxymethyluridine(34)-5-O)-methyltransferase activity"/>
    <property type="evidence" value="ECO:0007669"/>
    <property type="project" value="TreeGrafter"/>
</dbReference>
<dbReference type="GO" id="GO:0008757">
    <property type="term" value="F:S-adenosylmethionine-dependent methyltransferase activity"/>
    <property type="evidence" value="ECO:0007669"/>
    <property type="project" value="InterPro"/>
</dbReference>
<feature type="region of interest" description="Disordered" evidence="4">
    <location>
        <begin position="518"/>
        <end position="555"/>
    </location>
</feature>
<feature type="compositionally biased region" description="Low complexity" evidence="4">
    <location>
        <begin position="830"/>
        <end position="841"/>
    </location>
</feature>
<organism evidence="6 7">
    <name type="scientific">Chironomus riparius</name>
    <dbReference type="NCBI Taxonomy" id="315576"/>
    <lineage>
        <taxon>Eukaryota</taxon>
        <taxon>Metazoa</taxon>
        <taxon>Ecdysozoa</taxon>
        <taxon>Arthropoda</taxon>
        <taxon>Hexapoda</taxon>
        <taxon>Insecta</taxon>
        <taxon>Pterygota</taxon>
        <taxon>Neoptera</taxon>
        <taxon>Endopterygota</taxon>
        <taxon>Diptera</taxon>
        <taxon>Nematocera</taxon>
        <taxon>Chironomoidea</taxon>
        <taxon>Chironomidae</taxon>
        <taxon>Chironominae</taxon>
        <taxon>Chironomus</taxon>
    </lineage>
</organism>
<keyword evidence="7" id="KW-1185">Reference proteome</keyword>
<reference evidence="6" key="1">
    <citation type="submission" date="2022-01" db="EMBL/GenBank/DDBJ databases">
        <authorList>
            <person name="King R."/>
        </authorList>
    </citation>
    <scope>NUCLEOTIDE SEQUENCE</scope>
</reference>
<evidence type="ECO:0000256" key="4">
    <source>
        <dbReference type="SAM" id="MobiDB-lite"/>
    </source>
</evidence>
<feature type="compositionally biased region" description="Polar residues" evidence="4">
    <location>
        <begin position="820"/>
        <end position="829"/>
    </location>
</feature>
<dbReference type="GO" id="GO:0005634">
    <property type="term" value="C:nucleus"/>
    <property type="evidence" value="ECO:0007669"/>
    <property type="project" value="TreeGrafter"/>
</dbReference>
<feature type="region of interest" description="Disordered" evidence="4">
    <location>
        <begin position="774"/>
        <end position="794"/>
    </location>
</feature>
<feature type="compositionally biased region" description="Basic and acidic residues" evidence="4">
    <location>
        <begin position="1090"/>
        <end position="1100"/>
    </location>
</feature>
<dbReference type="Gene3D" id="3.40.50.150">
    <property type="entry name" value="Vaccinia Virus protein VP39"/>
    <property type="match status" value="2"/>
</dbReference>
<dbReference type="InterPro" id="IPR029063">
    <property type="entry name" value="SAM-dependent_MTases_sf"/>
</dbReference>
<dbReference type="GO" id="GO:0000049">
    <property type="term" value="F:tRNA binding"/>
    <property type="evidence" value="ECO:0007669"/>
    <property type="project" value="TreeGrafter"/>
</dbReference>
<dbReference type="AlphaFoldDB" id="A0A9P0IXV8"/>
<dbReference type="SUPFAM" id="SSF53335">
    <property type="entry name" value="S-adenosyl-L-methionine-dependent methyltransferases"/>
    <property type="match status" value="1"/>
</dbReference>
<sequence length="1242" mass="137840">MITGTLMSSANWITRPKISNEDDAVDSSVVSPAHVSNDKDVKDNNNNTSSNNEANGRSAALERAYVHEVYENCEEPAGTIRPKVAQFLAGLDPGSFVCDVGCGNGRYLTAGCNTSIYSIGVDRCCRLAKLASSSGAEVAVCDNLELPFKDESFDAVLSLAVIHHFATTERRVSAIRELARVLRIGGRMIITVWALEQKSRRFESQDVLIPWQSSKSKNIVTTSDDEDDDEFLPPYHAYTYTEDSIHSNSSRSQGDGDSSSLSSSSPSDTCYSFVRRALQKLAGGKKSPWFLDSWNSKDTKNDSSLDYEDAKDLPIELRRLEDFDDIPEPLSSAGLKSRSLGSILNPPPKQIVRSRSSVPSLGAEVKQPQLLNETAQNSNVNSVLSTSVTTSQAPSKRPKLIKQKQSITDDLDLSFEENVSYKHIVHSDMRTQLLRKQSSLNEELMAESRIREKERIRKKIQKQMSLNETFLCRSVFTKRLQVIREGFTTKIKTSTGSLERVTKNGLVKIMQNIKGAGTCSSVPTDNPLVNRNSEVKTNKNGPISRKLSTSNSCEKISLSNNSKTVFSGDVEKMRRESGSDSSKDSSLQSDTSIESEDSFASVIYIPKKSEIVSNNNKIPSVPTSPLIMPCPTPIHSPAPITNQRQFSSTTEEFTRFIFEGPKLLENVDKQITTKTVQDASIKKQSTTLQVTNSGMKSKISTIITPPTPTLISLDKTENSSLSKKMVPKVTRESIRDLPIIPKFRKLSSFPIVRRITSSNSNIVVPKLSSLELFNPETDDLDSDSSDEPSSPDSIDSVINALQTQATNTPTEPLLQNMQCENSSSAQELISNNTNESNEPSSPIAPLIQAAAVVANKLENAVEMVIREQEASSGTNDIASNIIINKNDINLNVKINSHYNNSINMKNFNNNNNNHQKTISDESSDKLDSCKEHLVEFAERLSAQLLKELDNETLNNYEHKYVGDIYSEANEPFDDPYVRKINGDIKNLSLLRDELRERRLMLANLSPQNRDLSTQQQDYDYSQHYSNITPSTIQELEEDDSPPLSAKIQANLSQNSNLISNLGSSPQAVKKQQQKISDYILEENEENEDDASSRADEDSSSRSRISFSLSYNASNNNYSNTNDTALLLQEDSFEENDNSSSFGLQQMKQNLLKTIKYPPKLNDSNNNSNSNSCESWTNSNAASLDSPSVGGGSATHHVFHHVFREGELDSLINKHVNNLHIVSSYYERASWCVVCEKVQVWTI</sequence>
<proteinExistence type="predicted"/>
<feature type="compositionally biased region" description="Basic and acidic residues" evidence="4">
    <location>
        <begin position="569"/>
        <end position="583"/>
    </location>
</feature>
<feature type="region of interest" description="Disordered" evidence="4">
    <location>
        <begin position="820"/>
        <end position="841"/>
    </location>
</feature>
<feature type="region of interest" description="Disordered" evidence="4">
    <location>
        <begin position="1157"/>
        <end position="1178"/>
    </location>
</feature>
<dbReference type="EMBL" id="OU895878">
    <property type="protein sequence ID" value="CAH1723434.1"/>
    <property type="molecule type" value="Genomic_DNA"/>
</dbReference>
<keyword evidence="3" id="KW-0175">Coiled coil</keyword>
<feature type="compositionally biased region" description="Polar residues" evidence="4">
    <location>
        <begin position="518"/>
        <end position="532"/>
    </location>
</feature>
<feature type="compositionally biased region" description="Low complexity" evidence="4">
    <location>
        <begin position="247"/>
        <end position="268"/>
    </location>
</feature>
<feature type="domain" description="Methyltransferase type 11" evidence="5">
    <location>
        <begin position="99"/>
        <end position="190"/>
    </location>
</feature>
<evidence type="ECO:0000256" key="1">
    <source>
        <dbReference type="ARBA" id="ARBA00022603"/>
    </source>
</evidence>
<evidence type="ECO:0000259" key="5">
    <source>
        <dbReference type="Pfam" id="PF08241"/>
    </source>
</evidence>
<dbReference type="InterPro" id="IPR013216">
    <property type="entry name" value="Methyltransf_11"/>
</dbReference>
<feature type="region of interest" description="Disordered" evidence="4">
    <location>
        <begin position="23"/>
        <end position="57"/>
    </location>
</feature>
<dbReference type="CDD" id="cd02440">
    <property type="entry name" value="AdoMet_MTases"/>
    <property type="match status" value="1"/>
</dbReference>
<dbReference type="Proteomes" id="UP001153620">
    <property type="component" value="Chromosome 2"/>
</dbReference>
<accession>A0A9P0IXV8</accession>
<protein>
    <recommendedName>
        <fullName evidence="5">Methyltransferase type 11 domain-containing protein</fullName>
    </recommendedName>
</protein>
<dbReference type="GO" id="GO:0030488">
    <property type="term" value="P:tRNA methylation"/>
    <property type="evidence" value="ECO:0007669"/>
    <property type="project" value="TreeGrafter"/>
</dbReference>
<dbReference type="InterPro" id="IPR051422">
    <property type="entry name" value="AlkB_tRNA_MeTrf/Diox"/>
</dbReference>
<feature type="region of interest" description="Disordered" evidence="4">
    <location>
        <begin position="567"/>
        <end position="592"/>
    </location>
</feature>
<gene>
    <name evidence="6" type="ORF">CHIRRI_LOCUS8873</name>
</gene>
<dbReference type="GO" id="GO:0002098">
    <property type="term" value="P:tRNA wobble uridine modification"/>
    <property type="evidence" value="ECO:0007669"/>
    <property type="project" value="TreeGrafter"/>
</dbReference>
<dbReference type="GO" id="GO:0005737">
    <property type="term" value="C:cytoplasm"/>
    <property type="evidence" value="ECO:0007669"/>
    <property type="project" value="TreeGrafter"/>
</dbReference>
<dbReference type="PANTHER" id="PTHR13069">
    <property type="entry name" value="ALKYLATED DNA REPAIR PROTEIN ALKB HOMOLOG 8"/>
    <property type="match status" value="1"/>
</dbReference>
<dbReference type="Pfam" id="PF08241">
    <property type="entry name" value="Methyltransf_11"/>
    <property type="match status" value="1"/>
</dbReference>
<dbReference type="PANTHER" id="PTHR13069:SF37">
    <property type="entry name" value="FIRE DANCER"/>
    <property type="match status" value="1"/>
</dbReference>
<evidence type="ECO:0000256" key="2">
    <source>
        <dbReference type="ARBA" id="ARBA00022679"/>
    </source>
</evidence>
<feature type="coiled-coil region" evidence="3">
    <location>
        <begin position="934"/>
        <end position="997"/>
    </location>
</feature>
<reference evidence="6" key="2">
    <citation type="submission" date="2022-10" db="EMBL/GenBank/DDBJ databases">
        <authorList>
            <consortium name="ENA_rothamsted_submissions"/>
            <consortium name="culmorum"/>
            <person name="King R."/>
        </authorList>
    </citation>
    <scope>NUCLEOTIDE SEQUENCE</scope>
</reference>
<evidence type="ECO:0000313" key="7">
    <source>
        <dbReference type="Proteomes" id="UP001153620"/>
    </source>
</evidence>
<name>A0A9P0IXV8_9DIPT</name>
<feature type="region of interest" description="Disordered" evidence="4">
    <location>
        <begin position="1082"/>
        <end position="1101"/>
    </location>
</feature>
<feature type="region of interest" description="Disordered" evidence="4">
    <location>
        <begin position="243"/>
        <end position="268"/>
    </location>
</feature>
<feature type="compositionally biased region" description="Acidic residues" evidence="4">
    <location>
        <begin position="776"/>
        <end position="786"/>
    </location>
</feature>
<evidence type="ECO:0000313" key="6">
    <source>
        <dbReference type="EMBL" id="CAH1723434.1"/>
    </source>
</evidence>